<feature type="compositionally biased region" description="Polar residues" evidence="1">
    <location>
        <begin position="211"/>
        <end position="221"/>
    </location>
</feature>
<reference evidence="3" key="1">
    <citation type="journal article" date="2016" name="Nature">
        <title>Genome evolution in the allotetraploid frog Xenopus laevis.</title>
        <authorList>
            <person name="Session A.M."/>
            <person name="Uno Y."/>
            <person name="Kwon T."/>
            <person name="Chapman J.A."/>
            <person name="Toyoda A."/>
            <person name="Takahashi S."/>
            <person name="Fukui A."/>
            <person name="Hikosaka A."/>
            <person name="Suzuki A."/>
            <person name="Kondo M."/>
            <person name="van Heeringen S.J."/>
            <person name="Quigley I."/>
            <person name="Heinz S."/>
            <person name="Ogino H."/>
            <person name="Ochi H."/>
            <person name="Hellsten U."/>
            <person name="Lyons J.B."/>
            <person name="Simakov O."/>
            <person name="Putnam N."/>
            <person name="Stites J."/>
            <person name="Kuroki Y."/>
            <person name="Tanaka T."/>
            <person name="Michiue T."/>
            <person name="Watanabe M."/>
            <person name="Bogdanovic O."/>
            <person name="Lister R."/>
            <person name="Georgiou G."/>
            <person name="Paranjpe S.S."/>
            <person name="van Kruijsbergen I."/>
            <person name="Shu S."/>
            <person name="Carlson J."/>
            <person name="Kinoshita T."/>
            <person name="Ohta Y."/>
            <person name="Mawaribuchi S."/>
            <person name="Jenkins J."/>
            <person name="Grimwood J."/>
            <person name="Schmutz J."/>
            <person name="Mitros T."/>
            <person name="Mozaffari S.V."/>
            <person name="Suzuki Y."/>
            <person name="Haramoto Y."/>
            <person name="Yamamoto T.S."/>
            <person name="Takagi C."/>
            <person name="Heald R."/>
            <person name="Miller K."/>
            <person name="Haudenschild C."/>
            <person name="Kitzman J."/>
            <person name="Nakayama T."/>
            <person name="Izutsu Y."/>
            <person name="Robert J."/>
            <person name="Fortriede J."/>
            <person name="Burns K."/>
            <person name="Lotay V."/>
            <person name="Karimi K."/>
            <person name="Yasuoka Y."/>
            <person name="Dichmann D.S."/>
            <person name="Flajnik M.F."/>
            <person name="Houston D.W."/>
            <person name="Shendure J."/>
            <person name="DuPasquier L."/>
            <person name="Vize P.D."/>
            <person name="Zorn A.M."/>
            <person name="Ito M."/>
            <person name="Marcotte E.M."/>
            <person name="Wallingford J.B."/>
            <person name="Ito Y."/>
            <person name="Asashima M."/>
            <person name="Ueno N."/>
            <person name="Matsuda Y."/>
            <person name="Veenstra G.J."/>
            <person name="Fujiyama A."/>
            <person name="Harland R.M."/>
            <person name="Taira M."/>
            <person name="Rokhsar D.S."/>
        </authorList>
    </citation>
    <scope>NUCLEOTIDE SEQUENCE [LARGE SCALE GENOMIC DNA]</scope>
    <source>
        <strain evidence="3">J</strain>
    </source>
</reference>
<proteinExistence type="predicted"/>
<accession>A0A974CMC3</accession>
<organism evidence="2 3">
    <name type="scientific">Xenopus laevis</name>
    <name type="common">African clawed frog</name>
    <dbReference type="NCBI Taxonomy" id="8355"/>
    <lineage>
        <taxon>Eukaryota</taxon>
        <taxon>Metazoa</taxon>
        <taxon>Chordata</taxon>
        <taxon>Craniata</taxon>
        <taxon>Vertebrata</taxon>
        <taxon>Euteleostomi</taxon>
        <taxon>Amphibia</taxon>
        <taxon>Batrachia</taxon>
        <taxon>Anura</taxon>
        <taxon>Pipoidea</taxon>
        <taxon>Pipidae</taxon>
        <taxon>Xenopodinae</taxon>
        <taxon>Xenopus</taxon>
        <taxon>Xenopus</taxon>
    </lineage>
</organism>
<evidence type="ECO:0000256" key="1">
    <source>
        <dbReference type="SAM" id="MobiDB-lite"/>
    </source>
</evidence>
<dbReference type="AlphaFoldDB" id="A0A974CMC3"/>
<feature type="compositionally biased region" description="Basic residues" evidence="1">
    <location>
        <begin position="199"/>
        <end position="209"/>
    </location>
</feature>
<protein>
    <submittedName>
        <fullName evidence="2">Uncharacterized protein</fullName>
    </submittedName>
</protein>
<evidence type="ECO:0000313" key="2">
    <source>
        <dbReference type="EMBL" id="OCT76090.1"/>
    </source>
</evidence>
<evidence type="ECO:0000313" key="3">
    <source>
        <dbReference type="Proteomes" id="UP000694892"/>
    </source>
</evidence>
<name>A0A974CMC3_XENLA</name>
<dbReference type="EMBL" id="CM004476">
    <property type="protein sequence ID" value="OCT76090.1"/>
    <property type="molecule type" value="Genomic_DNA"/>
</dbReference>
<gene>
    <name evidence="2" type="ORF">XELAEV_18031278mg</name>
</gene>
<dbReference type="Proteomes" id="UP000694892">
    <property type="component" value="Chromosome 6L"/>
</dbReference>
<feature type="region of interest" description="Disordered" evidence="1">
    <location>
        <begin position="194"/>
        <end position="285"/>
    </location>
</feature>
<feature type="compositionally biased region" description="Polar residues" evidence="1">
    <location>
        <begin position="230"/>
        <end position="247"/>
    </location>
</feature>
<sequence>MEDYIDRACFSIDYAETWHFTEADADCVLWQHSHKDLPYKQNDKDIWAEWERLRRKEVDLDLHGVFLSDYYRAKRIPRGFRIHNVPTIGLSNPEFCKKWIGVLNQCSFDLMILVLEEVSGDLTKVRKSRATFEQEHTRLLNAVPVPEAMGRIELQLETYKQDLLRFKKEKLRRVNEDYTAFRVYRWLTGERSQGPYTNRFRRPQRRKFNKPLNTIDTSSGDSEGDEHPTTAKSSVNSRQDGDANTSGPFLDDPPPVIDRPPLGRGSARPKVTQPEEARRGRSRKN</sequence>